<evidence type="ECO:0000259" key="6">
    <source>
        <dbReference type="PROSITE" id="PS50106"/>
    </source>
</evidence>
<accession>A0A2T0Q0N1</accession>
<gene>
    <name evidence="7" type="ORF">CLV72_106269</name>
</gene>
<organism evidence="7 8">
    <name type="scientific">Allonocardiopsis opalescens</name>
    <dbReference type="NCBI Taxonomy" id="1144618"/>
    <lineage>
        <taxon>Bacteria</taxon>
        <taxon>Bacillati</taxon>
        <taxon>Actinomycetota</taxon>
        <taxon>Actinomycetes</taxon>
        <taxon>Streptosporangiales</taxon>
        <taxon>Allonocardiopsis</taxon>
    </lineage>
</organism>
<feature type="region of interest" description="Disordered" evidence="4">
    <location>
        <begin position="1"/>
        <end position="194"/>
    </location>
</feature>
<dbReference type="Pfam" id="PF13365">
    <property type="entry name" value="Trypsin_2"/>
    <property type="match status" value="1"/>
</dbReference>
<dbReference type="PRINTS" id="PR00834">
    <property type="entry name" value="PROTEASES2C"/>
</dbReference>
<dbReference type="RefSeq" id="WP_106249118.1">
    <property type="nucleotide sequence ID" value="NZ_PVZC01000006.1"/>
</dbReference>
<keyword evidence="3" id="KW-0378">Hydrolase</keyword>
<dbReference type="OrthoDB" id="9758917at2"/>
<dbReference type="InterPro" id="IPR009003">
    <property type="entry name" value="Peptidase_S1_PA"/>
</dbReference>
<protein>
    <submittedName>
        <fullName evidence="7">Putative serine protease PepD</fullName>
    </submittedName>
</protein>
<dbReference type="InterPro" id="IPR043504">
    <property type="entry name" value="Peptidase_S1_PA_chymotrypsin"/>
</dbReference>
<dbReference type="AlphaFoldDB" id="A0A2T0Q0N1"/>
<dbReference type="InterPro" id="IPR036034">
    <property type="entry name" value="PDZ_sf"/>
</dbReference>
<dbReference type="PROSITE" id="PS50106">
    <property type="entry name" value="PDZ"/>
    <property type="match status" value="1"/>
</dbReference>
<evidence type="ECO:0000313" key="7">
    <source>
        <dbReference type="EMBL" id="PRX97233.1"/>
    </source>
</evidence>
<name>A0A2T0Q0N1_9ACTN</name>
<evidence type="ECO:0000256" key="5">
    <source>
        <dbReference type="SAM" id="Phobius"/>
    </source>
</evidence>
<dbReference type="Pfam" id="PF13180">
    <property type="entry name" value="PDZ_2"/>
    <property type="match status" value="1"/>
</dbReference>
<dbReference type="InterPro" id="IPR001478">
    <property type="entry name" value="PDZ"/>
</dbReference>
<dbReference type="Gene3D" id="2.40.10.10">
    <property type="entry name" value="Trypsin-like serine proteases"/>
    <property type="match status" value="2"/>
</dbReference>
<dbReference type="EMBL" id="PVZC01000006">
    <property type="protein sequence ID" value="PRX97233.1"/>
    <property type="molecule type" value="Genomic_DNA"/>
</dbReference>
<feature type="transmembrane region" description="Helical" evidence="5">
    <location>
        <begin position="199"/>
        <end position="220"/>
    </location>
</feature>
<dbReference type="Gene3D" id="2.30.42.10">
    <property type="match status" value="1"/>
</dbReference>
<dbReference type="SUPFAM" id="SSF50494">
    <property type="entry name" value="Trypsin-like serine proteases"/>
    <property type="match status" value="1"/>
</dbReference>
<dbReference type="PANTHER" id="PTHR43343:SF3">
    <property type="entry name" value="PROTEASE DO-LIKE 8, CHLOROPLASTIC"/>
    <property type="match status" value="1"/>
</dbReference>
<feature type="compositionally biased region" description="Low complexity" evidence="4">
    <location>
        <begin position="11"/>
        <end position="25"/>
    </location>
</feature>
<feature type="compositionally biased region" description="Basic and acidic residues" evidence="4">
    <location>
        <begin position="29"/>
        <end position="46"/>
    </location>
</feature>
<feature type="compositionally biased region" description="Low complexity" evidence="4">
    <location>
        <begin position="165"/>
        <end position="175"/>
    </location>
</feature>
<dbReference type="PANTHER" id="PTHR43343">
    <property type="entry name" value="PEPTIDASE S12"/>
    <property type="match status" value="1"/>
</dbReference>
<dbReference type="GO" id="GO:0006508">
    <property type="term" value="P:proteolysis"/>
    <property type="evidence" value="ECO:0007669"/>
    <property type="project" value="UniProtKB-KW"/>
</dbReference>
<dbReference type="SUPFAM" id="SSF50156">
    <property type="entry name" value="PDZ domain-like"/>
    <property type="match status" value="1"/>
</dbReference>
<proteinExistence type="inferred from homology"/>
<feature type="compositionally biased region" description="Low complexity" evidence="4">
    <location>
        <begin position="376"/>
        <end position="388"/>
    </location>
</feature>
<keyword evidence="8" id="KW-1185">Reference proteome</keyword>
<feature type="region of interest" description="Disordered" evidence="4">
    <location>
        <begin position="371"/>
        <end position="390"/>
    </location>
</feature>
<dbReference type="Proteomes" id="UP000237846">
    <property type="component" value="Unassembled WGS sequence"/>
</dbReference>
<dbReference type="GO" id="GO:0004252">
    <property type="term" value="F:serine-type endopeptidase activity"/>
    <property type="evidence" value="ECO:0007669"/>
    <property type="project" value="InterPro"/>
</dbReference>
<comment type="similarity">
    <text evidence="1">Belongs to the peptidase S1C family.</text>
</comment>
<comment type="caution">
    <text evidence="7">The sequence shown here is derived from an EMBL/GenBank/DDBJ whole genome shotgun (WGS) entry which is preliminary data.</text>
</comment>
<keyword evidence="2 7" id="KW-0645">Protease</keyword>
<feature type="domain" description="PDZ" evidence="6">
    <location>
        <begin position="463"/>
        <end position="546"/>
    </location>
</feature>
<feature type="compositionally biased region" description="Pro residues" evidence="4">
    <location>
        <begin position="132"/>
        <end position="147"/>
    </location>
</feature>
<keyword evidence="5" id="KW-0812">Transmembrane</keyword>
<reference evidence="7 8" key="1">
    <citation type="submission" date="2018-03" db="EMBL/GenBank/DDBJ databases">
        <title>Genomic Encyclopedia of Archaeal and Bacterial Type Strains, Phase II (KMG-II): from individual species to whole genera.</title>
        <authorList>
            <person name="Goeker M."/>
        </authorList>
    </citation>
    <scope>NUCLEOTIDE SEQUENCE [LARGE SCALE GENOMIC DNA]</scope>
    <source>
        <strain evidence="7 8">DSM 45601</strain>
    </source>
</reference>
<keyword evidence="5" id="KW-1133">Transmembrane helix</keyword>
<evidence type="ECO:0000256" key="2">
    <source>
        <dbReference type="ARBA" id="ARBA00022670"/>
    </source>
</evidence>
<evidence type="ECO:0000256" key="3">
    <source>
        <dbReference type="ARBA" id="ARBA00022801"/>
    </source>
</evidence>
<dbReference type="InterPro" id="IPR001940">
    <property type="entry name" value="Peptidase_S1C"/>
</dbReference>
<sequence>MNDSTNRGEAPDAAAEGNGAANARPEPQPTDRAEETARIDRPEQRPATESPDAAQGRPAEQDRQSHQGEPSAGPRVTGDGPHHTGAHVRPDQTLVDRPAPAHGEAQHGSPGRPPGGPAYHGQGGAPQHTPGYGPPTHTPVGGPPPTDPVGWFHHSGNVPPGGTGLPPSGESAGSPGYPPPGAGPVAQPAQPRSRRRQTILLVGATALVTSLIVGPTAAYVTTELSGDGAVSSLDQQPGGGGAPAGDVSEVADSVLPSVVSIFAGESGGSGVIISSDGQIMTNNHVVANARDGEITVQFNDGSTATARVLGTDPTSDLAVIQADGVSELTPARLGDSSQLQVGDEVVAIGSPLGLSGTVTTGIVSAVNRPVNTTASQQEQQQPEDFPFDLPQQDEEPQTITPTVIDAIQTDAPINPGNSGGALVNMSGEVIGINSVIMSGAQAGSIGLGFAIPVNAARPIAEQLIDTGTATYTVLGVSINDAIGENGLGEGAQVAQVQSGGPADGGGLREGDVITQVNDRRVANGDDLIAAVRSHRPDDTVTITYQRGGHERTAEVTLAGETVPS</sequence>
<dbReference type="SMART" id="SM00228">
    <property type="entry name" value="PDZ"/>
    <property type="match status" value="1"/>
</dbReference>
<keyword evidence="5" id="KW-0472">Membrane</keyword>
<evidence type="ECO:0000256" key="1">
    <source>
        <dbReference type="ARBA" id="ARBA00010541"/>
    </source>
</evidence>
<evidence type="ECO:0000313" key="8">
    <source>
        <dbReference type="Proteomes" id="UP000237846"/>
    </source>
</evidence>
<dbReference type="InterPro" id="IPR051201">
    <property type="entry name" value="Chloro_Bact_Ser_Proteases"/>
</dbReference>
<evidence type="ECO:0000256" key="4">
    <source>
        <dbReference type="SAM" id="MobiDB-lite"/>
    </source>
</evidence>